<evidence type="ECO:0000259" key="1">
    <source>
        <dbReference type="Pfam" id="PF23247"/>
    </source>
</evidence>
<dbReference type="InterPro" id="IPR057135">
    <property type="entry name" value="At4g27190-like_LRR"/>
</dbReference>
<keyword evidence="4" id="KW-1185">Reference proteome</keyword>
<accession>A0A7J6VDU0</accession>
<dbReference type="OrthoDB" id="1166019at2759"/>
<reference evidence="3 4" key="1">
    <citation type="submission" date="2020-06" db="EMBL/GenBank/DDBJ databases">
        <title>Transcriptomic and genomic resources for Thalictrum thalictroides and T. hernandezii: Facilitating candidate gene discovery in an emerging model plant lineage.</title>
        <authorList>
            <person name="Arias T."/>
            <person name="Riano-Pachon D.M."/>
            <person name="Di Stilio V.S."/>
        </authorList>
    </citation>
    <scope>NUCLEOTIDE SEQUENCE [LARGE SCALE GENOMIC DNA]</scope>
    <source>
        <strain evidence="4">cv. WT478/WT964</strain>
        <tissue evidence="3">Leaves</tissue>
    </source>
</reference>
<comment type="caution">
    <text evidence="3">The sequence shown here is derived from an EMBL/GenBank/DDBJ whole genome shotgun (WGS) entry which is preliminary data.</text>
</comment>
<dbReference type="PANTHER" id="PTHR47186">
    <property type="entry name" value="LEUCINE-RICH REPEAT-CONTAINING PROTEIN 57"/>
    <property type="match status" value="1"/>
</dbReference>
<feature type="domain" description="R13L1/DRL21-like LRR repeat region" evidence="2">
    <location>
        <begin position="2"/>
        <end position="65"/>
    </location>
</feature>
<dbReference type="Pfam" id="PF25019">
    <property type="entry name" value="LRR_R13L1-DRL21"/>
    <property type="match status" value="1"/>
</dbReference>
<sequence length="320" mass="36718">RILEGLVPHTNLEELKVDCYRGTKLPDWILSLSNLVKLSLYELFHLQLLPALGKLPFLEDLELSCLSSVERIGEEFYGLSSYGERDSVEQQIVFPRLKKLIFIRMDFWNEWDLPYPNGNKIDFFPNLVELDIEDCNRLQVLPLGLGMLKSLESLKLTLLTSLEGETIPELKMDSMSTTSITIFPCLRNLRIDNCPKLKVIPFYIFSHGLKISYYPNLNYFEIYCSSQSSLPEGFNQLTSIRKLYFSYCESLDFGPDDLKHLTMLEELTITDCPILAERFRGGGEISSSSSHVYNISIRQIRPIRPEPINVHTGIGCDNCK</sequence>
<feature type="non-terminal residue" evidence="3">
    <location>
        <position position="320"/>
    </location>
</feature>
<evidence type="ECO:0000259" key="2">
    <source>
        <dbReference type="Pfam" id="PF25019"/>
    </source>
</evidence>
<dbReference type="AlphaFoldDB" id="A0A7J6VDU0"/>
<dbReference type="InterPro" id="IPR056789">
    <property type="entry name" value="LRR_R13L1-DRL21"/>
</dbReference>
<protein>
    <submittedName>
        <fullName evidence="3">Disease resistance protein rga2</fullName>
    </submittedName>
</protein>
<dbReference type="EMBL" id="JABWDY010033713">
    <property type="protein sequence ID" value="KAF5183259.1"/>
    <property type="molecule type" value="Genomic_DNA"/>
</dbReference>
<dbReference type="Gene3D" id="3.80.10.10">
    <property type="entry name" value="Ribonuclease Inhibitor"/>
    <property type="match status" value="2"/>
</dbReference>
<feature type="domain" description="Disease resistance protein At4g27190-like leucine-rich repeats" evidence="1">
    <location>
        <begin position="122"/>
        <end position="226"/>
    </location>
</feature>
<dbReference type="SUPFAM" id="SSF52058">
    <property type="entry name" value="L domain-like"/>
    <property type="match status" value="1"/>
</dbReference>
<gene>
    <name evidence="3" type="ORF">FRX31_027154</name>
</gene>
<evidence type="ECO:0000313" key="4">
    <source>
        <dbReference type="Proteomes" id="UP000554482"/>
    </source>
</evidence>
<feature type="non-terminal residue" evidence="3">
    <location>
        <position position="1"/>
    </location>
</feature>
<dbReference type="Proteomes" id="UP000554482">
    <property type="component" value="Unassembled WGS sequence"/>
</dbReference>
<dbReference type="PANTHER" id="PTHR47186:SF3">
    <property type="entry name" value="OS09G0267800 PROTEIN"/>
    <property type="match status" value="1"/>
</dbReference>
<evidence type="ECO:0000313" key="3">
    <source>
        <dbReference type="EMBL" id="KAF5183259.1"/>
    </source>
</evidence>
<dbReference type="Pfam" id="PF23247">
    <property type="entry name" value="LRR_RPS2"/>
    <property type="match status" value="1"/>
</dbReference>
<proteinExistence type="predicted"/>
<organism evidence="3 4">
    <name type="scientific">Thalictrum thalictroides</name>
    <name type="common">Rue-anemone</name>
    <name type="synonym">Anemone thalictroides</name>
    <dbReference type="NCBI Taxonomy" id="46969"/>
    <lineage>
        <taxon>Eukaryota</taxon>
        <taxon>Viridiplantae</taxon>
        <taxon>Streptophyta</taxon>
        <taxon>Embryophyta</taxon>
        <taxon>Tracheophyta</taxon>
        <taxon>Spermatophyta</taxon>
        <taxon>Magnoliopsida</taxon>
        <taxon>Ranunculales</taxon>
        <taxon>Ranunculaceae</taxon>
        <taxon>Thalictroideae</taxon>
        <taxon>Thalictrum</taxon>
    </lineage>
</organism>
<dbReference type="InterPro" id="IPR032675">
    <property type="entry name" value="LRR_dom_sf"/>
</dbReference>
<name>A0A7J6VDU0_THATH</name>